<gene>
    <name evidence="3" type="ORF">OKA104_LOCUS6830</name>
    <name evidence="2" type="ORF">VCS650_LOCUS4129</name>
</gene>
<evidence type="ECO:0000313" key="3">
    <source>
        <dbReference type="EMBL" id="CAF3605228.1"/>
    </source>
</evidence>
<keyword evidence="1" id="KW-1133">Transmembrane helix</keyword>
<dbReference type="Proteomes" id="UP000663891">
    <property type="component" value="Unassembled WGS sequence"/>
</dbReference>
<comment type="caution">
    <text evidence="2">The sequence shown here is derived from an EMBL/GenBank/DDBJ whole genome shotgun (WGS) entry which is preliminary data.</text>
</comment>
<accession>A0A813T111</accession>
<organism evidence="2 4">
    <name type="scientific">Adineta steineri</name>
    <dbReference type="NCBI Taxonomy" id="433720"/>
    <lineage>
        <taxon>Eukaryota</taxon>
        <taxon>Metazoa</taxon>
        <taxon>Spiralia</taxon>
        <taxon>Gnathifera</taxon>
        <taxon>Rotifera</taxon>
        <taxon>Eurotatoria</taxon>
        <taxon>Bdelloidea</taxon>
        <taxon>Adinetida</taxon>
        <taxon>Adinetidae</taxon>
        <taxon>Adineta</taxon>
    </lineage>
</organism>
<evidence type="ECO:0000313" key="4">
    <source>
        <dbReference type="Proteomes" id="UP000663891"/>
    </source>
</evidence>
<keyword evidence="1" id="KW-0812">Transmembrane</keyword>
<sequence length="103" mass="11371">MQHKLGTENMVMFNNLDTHTTRRLAPDNDPQLQRSRKVLLIMLGISLGISLAYTFVQVLKNTGNSQTNTSVVGPIVSIAFNGFGLLVSYNYSETGLRVVCNII</sequence>
<dbReference type="EMBL" id="CAJNON010000023">
    <property type="protein sequence ID" value="CAF0803188.1"/>
    <property type="molecule type" value="Genomic_DNA"/>
</dbReference>
<protein>
    <submittedName>
        <fullName evidence="2">Uncharacterized protein</fullName>
    </submittedName>
</protein>
<dbReference type="AlphaFoldDB" id="A0A813T111"/>
<feature type="transmembrane region" description="Helical" evidence="1">
    <location>
        <begin position="38"/>
        <end position="59"/>
    </location>
</feature>
<proteinExistence type="predicted"/>
<dbReference type="EMBL" id="CAJOAY010000256">
    <property type="protein sequence ID" value="CAF3605228.1"/>
    <property type="molecule type" value="Genomic_DNA"/>
</dbReference>
<reference evidence="2" key="1">
    <citation type="submission" date="2021-02" db="EMBL/GenBank/DDBJ databases">
        <authorList>
            <person name="Nowell W R."/>
        </authorList>
    </citation>
    <scope>NUCLEOTIDE SEQUENCE</scope>
</reference>
<feature type="transmembrane region" description="Helical" evidence="1">
    <location>
        <begin position="71"/>
        <end position="89"/>
    </location>
</feature>
<dbReference type="OrthoDB" id="10085982at2759"/>
<name>A0A813T111_9BILA</name>
<evidence type="ECO:0000313" key="2">
    <source>
        <dbReference type="EMBL" id="CAF0803188.1"/>
    </source>
</evidence>
<dbReference type="Proteomes" id="UP000663881">
    <property type="component" value="Unassembled WGS sequence"/>
</dbReference>
<evidence type="ECO:0000256" key="1">
    <source>
        <dbReference type="SAM" id="Phobius"/>
    </source>
</evidence>
<keyword evidence="1" id="KW-0472">Membrane</keyword>